<comment type="caution">
    <text evidence="2">The sequence shown here is derived from an EMBL/GenBank/DDBJ whole genome shotgun (WGS) entry which is preliminary data.</text>
</comment>
<dbReference type="InterPro" id="IPR015915">
    <property type="entry name" value="Kelch-typ_b-propeller"/>
</dbReference>
<proteinExistence type="predicted"/>
<dbReference type="Proteomes" id="UP001500840">
    <property type="component" value="Unassembled WGS sequence"/>
</dbReference>
<reference evidence="3" key="1">
    <citation type="journal article" date="2019" name="Int. J. Syst. Evol. Microbiol.">
        <title>The Global Catalogue of Microorganisms (GCM) 10K type strain sequencing project: providing services to taxonomists for standard genome sequencing and annotation.</title>
        <authorList>
            <consortium name="The Broad Institute Genomics Platform"/>
            <consortium name="The Broad Institute Genome Sequencing Center for Infectious Disease"/>
            <person name="Wu L."/>
            <person name="Ma J."/>
        </authorList>
    </citation>
    <scope>NUCLEOTIDE SEQUENCE [LARGE SCALE GENOMIC DNA]</scope>
    <source>
        <strain evidence="3">JCM 17759</strain>
    </source>
</reference>
<organism evidence="2 3">
    <name type="scientific">Novipirellula rosea</name>
    <dbReference type="NCBI Taxonomy" id="1031540"/>
    <lineage>
        <taxon>Bacteria</taxon>
        <taxon>Pseudomonadati</taxon>
        <taxon>Planctomycetota</taxon>
        <taxon>Planctomycetia</taxon>
        <taxon>Pirellulales</taxon>
        <taxon>Pirellulaceae</taxon>
        <taxon>Novipirellula</taxon>
    </lineage>
</organism>
<protein>
    <submittedName>
        <fullName evidence="2">Uncharacterized protein</fullName>
    </submittedName>
</protein>
<accession>A0ABP8MU98</accession>
<evidence type="ECO:0000313" key="3">
    <source>
        <dbReference type="Proteomes" id="UP001500840"/>
    </source>
</evidence>
<keyword evidence="3" id="KW-1185">Reference proteome</keyword>
<feature type="signal peptide" evidence="1">
    <location>
        <begin position="1"/>
        <end position="21"/>
    </location>
</feature>
<name>A0ABP8MU98_9BACT</name>
<keyword evidence="1" id="KW-0732">Signal</keyword>
<sequence>MPTQPIRLFLFLLTFVCTGFAVQSSDVIANDATPLQTQFGEVKCDGDYAHHLQGVCTDNKDSIFWAFTTQLVKTDRQGKVRKQVAVPNHHGDLCFDGGKIYVAVNLGQFNNPLGKADSWVYVYDAESLELLAKHETQEVFHGAGGIGIANGHFFVVGGLPEGVQENYVYEYDADFQFIKKHVIHSKWTHLGIQTATFHDDAWWFGCYGSPSTLLKTDAEFNMIGRYHFNCSLGIVGIAPNRFLFALGPKTAEGRCMGTLHLARPDDERGLVAVKK</sequence>
<dbReference type="RefSeq" id="WP_345322980.1">
    <property type="nucleotide sequence ID" value="NZ_BAABGA010000035.1"/>
</dbReference>
<dbReference type="Gene3D" id="2.120.10.80">
    <property type="entry name" value="Kelch-type beta propeller"/>
    <property type="match status" value="1"/>
</dbReference>
<evidence type="ECO:0000313" key="2">
    <source>
        <dbReference type="EMBL" id="GAA4454974.1"/>
    </source>
</evidence>
<dbReference type="InterPro" id="IPR011047">
    <property type="entry name" value="Quinoprotein_ADH-like_sf"/>
</dbReference>
<evidence type="ECO:0000256" key="1">
    <source>
        <dbReference type="SAM" id="SignalP"/>
    </source>
</evidence>
<dbReference type="EMBL" id="BAABGA010000035">
    <property type="protein sequence ID" value="GAA4454974.1"/>
    <property type="molecule type" value="Genomic_DNA"/>
</dbReference>
<dbReference type="SUPFAM" id="SSF50998">
    <property type="entry name" value="Quinoprotein alcohol dehydrogenase-like"/>
    <property type="match status" value="1"/>
</dbReference>
<feature type="chain" id="PRO_5046336215" evidence="1">
    <location>
        <begin position="22"/>
        <end position="275"/>
    </location>
</feature>
<gene>
    <name evidence="2" type="ORF">GCM10023156_28270</name>
</gene>